<name>A0ABP0URW0_9BRYO</name>
<keyword evidence="3" id="KW-1185">Reference proteome</keyword>
<organism evidence="2 3">
    <name type="scientific">Sphagnum troendelagicum</name>
    <dbReference type="NCBI Taxonomy" id="128251"/>
    <lineage>
        <taxon>Eukaryota</taxon>
        <taxon>Viridiplantae</taxon>
        <taxon>Streptophyta</taxon>
        <taxon>Embryophyta</taxon>
        <taxon>Bryophyta</taxon>
        <taxon>Sphagnophytina</taxon>
        <taxon>Sphagnopsida</taxon>
        <taxon>Sphagnales</taxon>
        <taxon>Sphagnaceae</taxon>
        <taxon>Sphagnum</taxon>
    </lineage>
</organism>
<feature type="region of interest" description="Disordered" evidence="1">
    <location>
        <begin position="1"/>
        <end position="38"/>
    </location>
</feature>
<dbReference type="EMBL" id="OZ019898">
    <property type="protein sequence ID" value="CAK9228586.1"/>
    <property type="molecule type" value="Genomic_DNA"/>
</dbReference>
<proteinExistence type="predicted"/>
<reference evidence="2" key="1">
    <citation type="submission" date="2024-02" db="EMBL/GenBank/DDBJ databases">
        <authorList>
            <consortium name="ELIXIR-Norway"/>
            <consortium name="Elixir Norway"/>
        </authorList>
    </citation>
    <scope>NUCLEOTIDE SEQUENCE</scope>
</reference>
<protein>
    <submittedName>
        <fullName evidence="2">Uncharacterized protein</fullName>
    </submittedName>
</protein>
<dbReference type="Proteomes" id="UP001497512">
    <property type="component" value="Chromosome 6"/>
</dbReference>
<accession>A0ABP0URW0</accession>
<evidence type="ECO:0000313" key="3">
    <source>
        <dbReference type="Proteomes" id="UP001497512"/>
    </source>
</evidence>
<sequence>MRGVGSRGLAAGSQAGSSYRLDPDPTYHHPSIPQRKVSNSNSVSYNFKLSHAWKAGWDLEWLQIMTDGLSIR</sequence>
<evidence type="ECO:0000256" key="1">
    <source>
        <dbReference type="SAM" id="MobiDB-lite"/>
    </source>
</evidence>
<evidence type="ECO:0000313" key="2">
    <source>
        <dbReference type="EMBL" id="CAK9228586.1"/>
    </source>
</evidence>
<gene>
    <name evidence="2" type="ORF">CSSPTR1EN2_LOCUS19226</name>
</gene>